<evidence type="ECO:0000256" key="1">
    <source>
        <dbReference type="ARBA" id="ARBA00009320"/>
    </source>
</evidence>
<name>A0ABY1PP71_9BACT</name>
<dbReference type="PANTHER" id="PTHR42743:SF4">
    <property type="entry name" value="BRANCHED-CHAIN-AMINO-ACID AMINOTRANSFERASE-RELATED"/>
    <property type="match status" value="1"/>
</dbReference>
<dbReference type="Pfam" id="PF01063">
    <property type="entry name" value="Aminotran_4"/>
    <property type="match status" value="1"/>
</dbReference>
<dbReference type="PANTHER" id="PTHR42743">
    <property type="entry name" value="AMINO-ACID AMINOTRANSFERASE"/>
    <property type="match status" value="1"/>
</dbReference>
<dbReference type="Proteomes" id="UP001158067">
    <property type="component" value="Unassembled WGS sequence"/>
</dbReference>
<organism evidence="2 3">
    <name type="scientific">Neorhodopirellula lusitana</name>
    <dbReference type="NCBI Taxonomy" id="445327"/>
    <lineage>
        <taxon>Bacteria</taxon>
        <taxon>Pseudomonadati</taxon>
        <taxon>Planctomycetota</taxon>
        <taxon>Planctomycetia</taxon>
        <taxon>Pirellulales</taxon>
        <taxon>Pirellulaceae</taxon>
        <taxon>Neorhodopirellula</taxon>
    </lineage>
</organism>
<protein>
    <submittedName>
        <fullName evidence="2">Branched-chain amino acid aminotransferase</fullName>
    </submittedName>
</protein>
<dbReference type="InterPro" id="IPR001544">
    <property type="entry name" value="Aminotrans_IV"/>
</dbReference>
<dbReference type="Gene3D" id="3.20.10.10">
    <property type="entry name" value="D-amino Acid Aminotransferase, subunit A, domain 2"/>
    <property type="match status" value="1"/>
</dbReference>
<dbReference type="InterPro" id="IPR036038">
    <property type="entry name" value="Aminotransferase-like"/>
</dbReference>
<comment type="similarity">
    <text evidence="1">Belongs to the class-IV pyridoxal-phosphate-dependent aminotransferase family.</text>
</comment>
<dbReference type="GO" id="GO:0008483">
    <property type="term" value="F:transaminase activity"/>
    <property type="evidence" value="ECO:0007669"/>
    <property type="project" value="UniProtKB-KW"/>
</dbReference>
<evidence type="ECO:0000313" key="3">
    <source>
        <dbReference type="Proteomes" id="UP001158067"/>
    </source>
</evidence>
<sequence>METGPGDTAGGGELTHTAFYSCESTGQAGWIPVGDIRLPIDDLGFRQAVTAVERLRTYRGVLFQAPRHLARLAGTLAAIGLESAFGDVRWAVLLDELIERNRDWIESQGDVGVTIWATPGSHRATRPTYALHLNRIDPVVASQRRELGQTVVLTDVQQPSPACWSRQAKVRSRLHYYLADQQAGAIHPGATGVLCDTDGSWTESGIANLGLVIGDEILLPPLSQVLGGITQSFAIECAERLGIAIRHQNLSTADIARADAMLLMGTDCGIWYANQVFQVGGTSVVAFPVPREDSVVRRLQREMPESEIPQKL</sequence>
<reference evidence="2 3" key="1">
    <citation type="submission" date="2017-05" db="EMBL/GenBank/DDBJ databases">
        <authorList>
            <person name="Varghese N."/>
            <person name="Submissions S."/>
        </authorList>
    </citation>
    <scope>NUCLEOTIDE SEQUENCE [LARGE SCALE GENOMIC DNA]</scope>
    <source>
        <strain evidence="2 3">DSM 25457</strain>
    </source>
</reference>
<dbReference type="InterPro" id="IPR043131">
    <property type="entry name" value="BCAT-like_N"/>
</dbReference>
<keyword evidence="2" id="KW-0808">Transferase</keyword>
<accession>A0ABY1PP71</accession>
<dbReference type="SUPFAM" id="SSF56752">
    <property type="entry name" value="D-aminoacid aminotransferase-like PLP-dependent enzymes"/>
    <property type="match status" value="1"/>
</dbReference>
<dbReference type="InterPro" id="IPR043132">
    <property type="entry name" value="BCAT-like_C"/>
</dbReference>
<dbReference type="InterPro" id="IPR050571">
    <property type="entry name" value="Class-IV_PLP-Dep_Aminotrnsfr"/>
</dbReference>
<dbReference type="Gene3D" id="3.30.470.10">
    <property type="match status" value="1"/>
</dbReference>
<proteinExistence type="inferred from homology"/>
<keyword evidence="3" id="KW-1185">Reference proteome</keyword>
<comment type="caution">
    <text evidence="2">The sequence shown here is derived from an EMBL/GenBank/DDBJ whole genome shotgun (WGS) entry which is preliminary data.</text>
</comment>
<keyword evidence="2" id="KW-0032">Aminotransferase</keyword>
<dbReference type="EMBL" id="FXUG01000001">
    <property type="protein sequence ID" value="SMP38030.1"/>
    <property type="molecule type" value="Genomic_DNA"/>
</dbReference>
<gene>
    <name evidence="2" type="ORF">SAMN06265222_10165</name>
</gene>
<evidence type="ECO:0000313" key="2">
    <source>
        <dbReference type="EMBL" id="SMP38030.1"/>
    </source>
</evidence>
<dbReference type="RefSeq" id="WP_283430336.1">
    <property type="nucleotide sequence ID" value="NZ_FXUG01000001.1"/>
</dbReference>